<keyword evidence="7" id="KW-0594">Phospholipid biosynthesis</keyword>
<dbReference type="InterPro" id="IPR017438">
    <property type="entry name" value="ATP-NAD_kinase_N"/>
</dbReference>
<evidence type="ECO:0000256" key="4">
    <source>
        <dbReference type="ARBA" id="ARBA00022741"/>
    </source>
</evidence>
<keyword evidence="4" id="KW-0547">Nucleotide-binding</keyword>
<dbReference type="Gene3D" id="3.40.50.10330">
    <property type="entry name" value="Probable inorganic polyphosphate/atp-NAD kinase, domain 1"/>
    <property type="match status" value="1"/>
</dbReference>
<dbReference type="Proteomes" id="UP000553756">
    <property type="component" value="Unassembled WGS sequence"/>
</dbReference>
<dbReference type="InterPro" id="IPR016064">
    <property type="entry name" value="NAD/diacylglycerol_kinase_sf"/>
</dbReference>
<feature type="domain" description="DAGKc" evidence="9">
    <location>
        <begin position="1"/>
        <end position="132"/>
    </location>
</feature>
<dbReference type="EMBL" id="JAAIIJ010000008">
    <property type="protein sequence ID" value="NMN01933.1"/>
    <property type="molecule type" value="Genomic_DNA"/>
</dbReference>
<evidence type="ECO:0000313" key="10">
    <source>
        <dbReference type="EMBL" id="NMN01933.1"/>
    </source>
</evidence>
<name>A0ABX1SYG5_9BIFI</name>
<dbReference type="Gene3D" id="2.60.200.40">
    <property type="match status" value="1"/>
</dbReference>
<dbReference type="InterPro" id="IPR045540">
    <property type="entry name" value="YegS/DAGK_C"/>
</dbReference>
<evidence type="ECO:0000256" key="7">
    <source>
        <dbReference type="ARBA" id="ARBA00023209"/>
    </source>
</evidence>
<dbReference type="PANTHER" id="PTHR12358">
    <property type="entry name" value="SPHINGOSINE KINASE"/>
    <property type="match status" value="1"/>
</dbReference>
<dbReference type="InterPro" id="IPR050187">
    <property type="entry name" value="Lipid_Phosphate_FormReg"/>
</dbReference>
<dbReference type="Pfam" id="PF19279">
    <property type="entry name" value="YegS_C"/>
    <property type="match status" value="1"/>
</dbReference>
<keyword evidence="11" id="KW-1185">Reference proteome</keyword>
<dbReference type="PANTHER" id="PTHR12358:SF54">
    <property type="entry name" value="SPHINGOSINE KINASE RELATED PROTEIN"/>
    <property type="match status" value="1"/>
</dbReference>
<evidence type="ECO:0000256" key="5">
    <source>
        <dbReference type="ARBA" id="ARBA00022777"/>
    </source>
</evidence>
<keyword evidence="3" id="KW-0808">Transferase</keyword>
<evidence type="ECO:0000313" key="11">
    <source>
        <dbReference type="Proteomes" id="UP000553756"/>
    </source>
</evidence>
<keyword evidence="7" id="KW-0443">Lipid metabolism</keyword>
<comment type="caution">
    <text evidence="10">The sequence shown here is derived from an EMBL/GenBank/DDBJ whole genome shotgun (WGS) entry which is preliminary data.</text>
</comment>
<proteinExistence type="inferred from homology"/>
<evidence type="ECO:0000256" key="2">
    <source>
        <dbReference type="ARBA" id="ARBA00005983"/>
    </source>
</evidence>
<gene>
    <name evidence="10" type="ORF">G1C94_0554</name>
</gene>
<evidence type="ECO:0000259" key="9">
    <source>
        <dbReference type="PROSITE" id="PS50146"/>
    </source>
</evidence>
<dbReference type="InterPro" id="IPR001206">
    <property type="entry name" value="Diacylglycerol_kinase_cat_dom"/>
</dbReference>
<dbReference type="PROSITE" id="PS50146">
    <property type="entry name" value="DAGK"/>
    <property type="match status" value="1"/>
</dbReference>
<dbReference type="Pfam" id="PF00781">
    <property type="entry name" value="DAGK_cat"/>
    <property type="match status" value="1"/>
</dbReference>
<keyword evidence="6" id="KW-0067">ATP-binding</keyword>
<keyword evidence="8" id="KW-1208">Phospholipid metabolism</keyword>
<reference evidence="10 11" key="1">
    <citation type="submission" date="2020-02" db="EMBL/GenBank/DDBJ databases">
        <title>Characterization of phylogenetic diversity of novel bifidobacterial species isolated in Czech ZOOs.</title>
        <authorList>
            <person name="Lugli G.A."/>
            <person name="Vera N.B."/>
            <person name="Ventura M."/>
        </authorList>
    </citation>
    <scope>NUCLEOTIDE SEQUENCE [LARGE SCALE GENOMIC DNA]</scope>
    <source>
        <strain evidence="10 11">DSM 109963</strain>
    </source>
</reference>
<comment type="similarity">
    <text evidence="2">Belongs to the diacylglycerol/lipid kinase family.</text>
</comment>
<organism evidence="10 11">
    <name type="scientific">Bifidobacterium panos</name>
    <dbReference type="NCBI Taxonomy" id="2675321"/>
    <lineage>
        <taxon>Bacteria</taxon>
        <taxon>Bacillati</taxon>
        <taxon>Actinomycetota</taxon>
        <taxon>Actinomycetes</taxon>
        <taxon>Bifidobacteriales</taxon>
        <taxon>Bifidobacteriaceae</taxon>
        <taxon>Bifidobacterium</taxon>
    </lineage>
</organism>
<evidence type="ECO:0000256" key="1">
    <source>
        <dbReference type="ARBA" id="ARBA00001946"/>
    </source>
</evidence>
<keyword evidence="5" id="KW-0418">Kinase</keyword>
<evidence type="ECO:0000256" key="3">
    <source>
        <dbReference type="ARBA" id="ARBA00022679"/>
    </source>
</evidence>
<comment type="cofactor">
    <cofactor evidence="1">
        <name>Mg(2+)</name>
        <dbReference type="ChEBI" id="CHEBI:18420"/>
    </cofactor>
</comment>
<evidence type="ECO:0000256" key="6">
    <source>
        <dbReference type="ARBA" id="ARBA00022840"/>
    </source>
</evidence>
<evidence type="ECO:0000256" key="8">
    <source>
        <dbReference type="ARBA" id="ARBA00023264"/>
    </source>
</evidence>
<protein>
    <submittedName>
        <fullName evidence="10">DeoR family transcriptional regulator</fullName>
    </submittedName>
</protein>
<sequence length="355" mass="38448">MIGNPVANNGKGSKVYSQVFDLLVEGGKVHGFDVIDLTGSSFDDSLAKAREAAPSYDYLVVVGGDGMMMLGANAVRSSGKPLGIVAVGSGNDFARGLKLPVNRVQTAVEGIIGAIVRGSHIDVDMGCVTWPDDGGRDRLYSGMLSCGLDASINDRANHSRLPGGSLRYFVAVLIELTHIKRYGYHVALTRADGTIEERDMMTPLLTVANSRHIGGGIEVSPYSCLDDGLLDVVWMAHMPSLREAVRALRHAYDGRLLAAELFGWERVRDIEITRAQDGDEPPVLMADGEYVGQLPVKVRACKQAVRVLVPPAVADWYRSERSESRLLATVERDGRDPLTGGLVATPRRWRSLFGM</sequence>
<dbReference type="SUPFAM" id="SSF111331">
    <property type="entry name" value="NAD kinase/diacylglycerol kinase-like"/>
    <property type="match status" value="1"/>
</dbReference>
<keyword evidence="7" id="KW-0444">Lipid biosynthesis</keyword>
<accession>A0ABX1SYG5</accession>